<reference evidence="1" key="1">
    <citation type="submission" date="2019-11" db="EMBL/GenBank/DDBJ databases">
        <title>Bipolaris sorokiniana Genome sequencing.</title>
        <authorList>
            <person name="Wang H."/>
        </authorList>
    </citation>
    <scope>NUCLEOTIDE SEQUENCE</scope>
</reference>
<evidence type="ECO:0000313" key="2">
    <source>
        <dbReference type="Proteomes" id="UP000624244"/>
    </source>
</evidence>
<proteinExistence type="predicted"/>
<gene>
    <name evidence="1" type="ORF">GGP41_008174</name>
</gene>
<dbReference type="Proteomes" id="UP000624244">
    <property type="component" value="Unassembled WGS sequence"/>
</dbReference>
<name>A0A8H5ZP31_COCSA</name>
<sequence length="125" mass="14520">MKQQIKSPYARQQVLSTIIKKYKSFDAEKMPRRARAPTSYERSSREIADAVIELRRLRKPNLLEYARLHNLLYQRLHRAFNSGNNRSTRAPINRKLSSVQEASLVYYLDAVDAVGFGVTKYMVEA</sequence>
<dbReference type="AlphaFoldDB" id="A0A8H5ZP31"/>
<evidence type="ECO:0000313" key="1">
    <source>
        <dbReference type="EMBL" id="KAF5852762.1"/>
    </source>
</evidence>
<comment type="caution">
    <text evidence="1">The sequence shown here is derived from an EMBL/GenBank/DDBJ whole genome shotgun (WGS) entry which is preliminary data.</text>
</comment>
<organism evidence="1 2">
    <name type="scientific">Cochliobolus sativus</name>
    <name type="common">Common root rot and spot blotch fungus</name>
    <name type="synonym">Bipolaris sorokiniana</name>
    <dbReference type="NCBI Taxonomy" id="45130"/>
    <lineage>
        <taxon>Eukaryota</taxon>
        <taxon>Fungi</taxon>
        <taxon>Dikarya</taxon>
        <taxon>Ascomycota</taxon>
        <taxon>Pezizomycotina</taxon>
        <taxon>Dothideomycetes</taxon>
        <taxon>Pleosporomycetidae</taxon>
        <taxon>Pleosporales</taxon>
        <taxon>Pleosporineae</taxon>
        <taxon>Pleosporaceae</taxon>
        <taxon>Bipolaris</taxon>
    </lineage>
</organism>
<dbReference type="EMBL" id="WNKQ01000003">
    <property type="protein sequence ID" value="KAF5852762.1"/>
    <property type="molecule type" value="Genomic_DNA"/>
</dbReference>
<accession>A0A8H5ZP31</accession>
<protein>
    <submittedName>
        <fullName evidence="1">Uncharacterized protein</fullName>
    </submittedName>
</protein>